<evidence type="ECO:0000256" key="1">
    <source>
        <dbReference type="SAM" id="MobiDB-lite"/>
    </source>
</evidence>
<organism evidence="3 4">
    <name type="scientific">Lentinula detonsa</name>
    <dbReference type="NCBI Taxonomy" id="2804962"/>
    <lineage>
        <taxon>Eukaryota</taxon>
        <taxon>Fungi</taxon>
        <taxon>Dikarya</taxon>
        <taxon>Basidiomycota</taxon>
        <taxon>Agaricomycotina</taxon>
        <taxon>Agaricomycetes</taxon>
        <taxon>Agaricomycetidae</taxon>
        <taxon>Agaricales</taxon>
        <taxon>Marasmiineae</taxon>
        <taxon>Omphalotaceae</taxon>
        <taxon>Lentinula</taxon>
    </lineage>
</organism>
<dbReference type="EMBL" id="JANVFU010000002">
    <property type="protein sequence ID" value="KAJ3749459.1"/>
    <property type="molecule type" value="Genomic_DNA"/>
</dbReference>
<sequence>MYLSKDYNSVAAIEPGSPGLFFTHNRFWLTNVNPTAKNLEDAGRPRPDWERVNRVLTCLNNDNWLFIGQYEVSFCRALSLSEWKNLSHKEGRRLTVAEVDNAMINAKKIKNKRPCVQRRDFQLRLATKSSMWTPKDKTDTGPMKKKGKKDSTKPEKNRENIIRKSRTRKRKRIDDESSNSNYLDYTLNGQFGKDSRSLGLESNYQVRQ</sequence>
<evidence type="ECO:0000313" key="3">
    <source>
        <dbReference type="EMBL" id="KAJ3749459.1"/>
    </source>
</evidence>
<feature type="compositionally biased region" description="Polar residues" evidence="1">
    <location>
        <begin position="178"/>
        <end position="189"/>
    </location>
</feature>
<feature type="region of interest" description="Disordered" evidence="1">
    <location>
        <begin position="127"/>
        <end position="208"/>
    </location>
</feature>
<comment type="caution">
    <text evidence="3">The sequence shown here is derived from an EMBL/GenBank/DDBJ whole genome shotgun (WGS) entry which is preliminary data.</text>
</comment>
<evidence type="ECO:0000313" key="4">
    <source>
        <dbReference type="Proteomes" id="UP001142393"/>
    </source>
</evidence>
<accession>A0A9W8U285</accession>
<proteinExistence type="predicted"/>
<protein>
    <recommendedName>
        <fullName evidence="2">DUF6697 domain-containing protein</fullName>
    </recommendedName>
</protein>
<evidence type="ECO:0000259" key="2">
    <source>
        <dbReference type="Pfam" id="PF20411"/>
    </source>
</evidence>
<dbReference type="Proteomes" id="UP001142393">
    <property type="component" value="Unassembled WGS sequence"/>
</dbReference>
<reference evidence="3 4" key="1">
    <citation type="journal article" date="2023" name="Proc. Natl. Acad. Sci. U.S.A.">
        <title>A global phylogenomic analysis of the shiitake genus Lentinula.</title>
        <authorList>
            <person name="Sierra-Patev S."/>
            <person name="Min B."/>
            <person name="Naranjo-Ortiz M."/>
            <person name="Looney B."/>
            <person name="Konkel Z."/>
            <person name="Slot J.C."/>
            <person name="Sakamoto Y."/>
            <person name="Steenwyk J.L."/>
            <person name="Rokas A."/>
            <person name="Carro J."/>
            <person name="Camarero S."/>
            <person name="Ferreira P."/>
            <person name="Molpeceres G."/>
            <person name="Ruiz-Duenas F.J."/>
            <person name="Serrano A."/>
            <person name="Henrissat B."/>
            <person name="Drula E."/>
            <person name="Hughes K.W."/>
            <person name="Mata J.L."/>
            <person name="Ishikawa N.K."/>
            <person name="Vargas-Isla R."/>
            <person name="Ushijima S."/>
            <person name="Smith C.A."/>
            <person name="Donoghue J."/>
            <person name="Ahrendt S."/>
            <person name="Andreopoulos W."/>
            <person name="He G."/>
            <person name="LaButti K."/>
            <person name="Lipzen A."/>
            <person name="Ng V."/>
            <person name="Riley R."/>
            <person name="Sandor L."/>
            <person name="Barry K."/>
            <person name="Martinez A.T."/>
            <person name="Xiao Y."/>
            <person name="Gibbons J.G."/>
            <person name="Terashima K."/>
            <person name="Grigoriev I.V."/>
            <person name="Hibbett D."/>
        </authorList>
    </citation>
    <scope>NUCLEOTIDE SEQUENCE [LARGE SCALE GENOMIC DNA]</scope>
    <source>
        <strain evidence="3 4">TFB7810</strain>
    </source>
</reference>
<feature type="domain" description="DUF6697" evidence="2">
    <location>
        <begin position="1"/>
        <end position="145"/>
    </location>
</feature>
<keyword evidence="4" id="KW-1185">Reference proteome</keyword>
<dbReference type="InterPro" id="IPR046520">
    <property type="entry name" value="DUF6697"/>
</dbReference>
<feature type="compositionally biased region" description="Basic and acidic residues" evidence="1">
    <location>
        <begin position="149"/>
        <end position="162"/>
    </location>
</feature>
<name>A0A9W8U285_9AGAR</name>
<gene>
    <name evidence="3" type="ORF">DFH05DRAFT_1555024</name>
</gene>
<dbReference type="AlphaFoldDB" id="A0A9W8U285"/>
<dbReference type="Pfam" id="PF20411">
    <property type="entry name" value="DUF6697"/>
    <property type="match status" value="1"/>
</dbReference>